<evidence type="ECO:0000313" key="2">
    <source>
        <dbReference type="Proteomes" id="UP001589628"/>
    </source>
</evidence>
<sequence>MRPLVDELGHLTAPYATLPEACLAEPAPYFDYVGEQLRQFWAAPRHLEIALAYLAEYLPFQRFAIYPGGALAQAFLQQADSRVRERVVCVLDRAAKADSQWQGLTSIRPEQLLDEQWLQRVEGVLVLHPSREPLLRQNLADLGIADAQVRGVFTEPEFLAWWQIHKEKWLQPQWLGCLEQGALPPAQVKHVIVTTNPGISIIQQAELTQLFPVAETQVLYLGNPNFFAGMKTPYPCLNLFCSQDALRYCIEFFQPESIHVASVHADNYLAMLVKQAFAHLPISHEIYDWSLFYSNHFVEPLHSATSALVDAGRIGELYSLRHLPLLLSKRDGKAWRAILQEGQAQASYQVYFHNFTLHPVSQPVRKGGKPRLVYAGPVAPLKRPEEWPIYEFGPLLAMLAEDARVHFEVYNSLHPNEREDELFSEEMRIFAQGYHRCQPLAELLPQLASFDYGWMCLNTLDYLRRCPDVNLVHSARLIGYITAGIPVIVDRTWRAAVELVERFNAGMVIDLDACSPQQLVEHVLQGWQPEVHRQGALALREHMRQTNANTLVQLSHFHLNGLGGCQ</sequence>
<dbReference type="Proteomes" id="UP001589628">
    <property type="component" value="Unassembled WGS sequence"/>
</dbReference>
<reference evidence="1 2" key="1">
    <citation type="submission" date="2024-09" db="EMBL/GenBank/DDBJ databases">
        <authorList>
            <person name="Sun Q."/>
            <person name="Mori K."/>
        </authorList>
    </citation>
    <scope>NUCLEOTIDE SEQUENCE [LARGE SCALE GENOMIC DNA]</scope>
    <source>
        <strain evidence="1 2">ATCC 51285</strain>
    </source>
</reference>
<gene>
    <name evidence="1" type="ORF">ACFFLH_14370</name>
</gene>
<organism evidence="1 2">
    <name type="scientific">Balneatrix alpica</name>
    <dbReference type="NCBI Taxonomy" id="75684"/>
    <lineage>
        <taxon>Bacteria</taxon>
        <taxon>Pseudomonadati</taxon>
        <taxon>Pseudomonadota</taxon>
        <taxon>Gammaproteobacteria</taxon>
        <taxon>Oceanospirillales</taxon>
        <taxon>Balneatrichaceae</taxon>
        <taxon>Balneatrix</taxon>
    </lineage>
</organism>
<comment type="caution">
    <text evidence="1">The sequence shown here is derived from an EMBL/GenBank/DDBJ whole genome shotgun (WGS) entry which is preliminary data.</text>
</comment>
<accession>A0ABV5ZE93</accession>
<proteinExistence type="predicted"/>
<keyword evidence="2" id="KW-1185">Reference proteome</keyword>
<dbReference type="RefSeq" id="WP_155888975.1">
    <property type="nucleotide sequence ID" value="NZ_JBHLZN010000005.1"/>
</dbReference>
<protein>
    <submittedName>
        <fullName evidence="1">Uncharacterized protein</fullName>
    </submittedName>
</protein>
<name>A0ABV5ZE93_9GAMM</name>
<dbReference type="Gene3D" id="3.40.50.2000">
    <property type="entry name" value="Glycogen Phosphorylase B"/>
    <property type="match status" value="1"/>
</dbReference>
<evidence type="ECO:0000313" key="1">
    <source>
        <dbReference type="EMBL" id="MFB9887603.1"/>
    </source>
</evidence>
<dbReference type="EMBL" id="JBHLZN010000005">
    <property type="protein sequence ID" value="MFB9887603.1"/>
    <property type="molecule type" value="Genomic_DNA"/>
</dbReference>